<dbReference type="InterPro" id="IPR037012">
    <property type="entry name" value="NanQ/TabA/YiaL_sf"/>
</dbReference>
<gene>
    <name evidence="1" type="ORF">EDM21_22965</name>
</gene>
<dbReference type="PANTHER" id="PTHR34986:SF1">
    <property type="entry name" value="PROTEIN YIAL"/>
    <property type="match status" value="1"/>
</dbReference>
<proteinExistence type="predicted"/>
<dbReference type="RefSeq" id="WP_157338715.1">
    <property type="nucleotide sequence ID" value="NZ_RHLK01000022.1"/>
</dbReference>
<dbReference type="Pfam" id="PF04074">
    <property type="entry name" value="DUF386"/>
    <property type="match status" value="1"/>
</dbReference>
<sequence length="156" mass="17874">MIIGHSCNWESERAFAHPVIKKALDYLLTTDFTRLGAGQYPIQGEEMFARLMEPVTRHRDEQPAEKHEQFFDIHYLLQGEETIGWCIQQGNLTPAEPYNPEQDTALFGEMTGEMNIRVTPGMYVVLFPEDIHRPLLTEGAAAQVRKVVVKINKDLF</sequence>
<dbReference type="EMBL" id="RHLK01000022">
    <property type="protein sequence ID" value="MVP02349.1"/>
    <property type="molecule type" value="Genomic_DNA"/>
</dbReference>
<dbReference type="InterPro" id="IPR004375">
    <property type="entry name" value="NanQ/TabA/YiaL"/>
</dbReference>
<comment type="caution">
    <text evidence="1">The sequence shown here is derived from an EMBL/GenBank/DDBJ whole genome shotgun (WGS) entry which is preliminary data.</text>
</comment>
<dbReference type="OrthoDB" id="9792756at2"/>
<reference evidence="1 2" key="1">
    <citation type="journal article" date="2019" name="Microorganisms">
        <title>Paenibacillus lutrae sp. nov., A Chitinolytic Species Isolated from A River Otter in Castril Natural Park, Granada, Spain.</title>
        <authorList>
            <person name="Rodriguez M."/>
            <person name="Reina J.C."/>
            <person name="Bejar V."/>
            <person name="Llamas I."/>
        </authorList>
    </citation>
    <scope>NUCLEOTIDE SEQUENCE [LARGE SCALE GENOMIC DNA]</scope>
    <source>
        <strain evidence="1 2">N10</strain>
    </source>
</reference>
<dbReference type="NCBIfam" id="TIGR00022">
    <property type="entry name" value="YhcH/YjgK/YiaL family protein"/>
    <property type="match status" value="1"/>
</dbReference>
<accession>A0A7X3K1I4</accession>
<dbReference type="GO" id="GO:0005829">
    <property type="term" value="C:cytosol"/>
    <property type="evidence" value="ECO:0007669"/>
    <property type="project" value="TreeGrafter"/>
</dbReference>
<dbReference type="PANTHER" id="PTHR34986">
    <property type="entry name" value="EVOLVED BETA-GALACTOSIDASE SUBUNIT BETA"/>
    <property type="match status" value="1"/>
</dbReference>
<name>A0A7X3K1I4_9BACL</name>
<dbReference type="SUPFAM" id="SSF51197">
    <property type="entry name" value="Clavaminate synthase-like"/>
    <property type="match status" value="1"/>
</dbReference>
<dbReference type="AlphaFoldDB" id="A0A7X3K1I4"/>
<keyword evidence="2" id="KW-1185">Reference proteome</keyword>
<dbReference type="Proteomes" id="UP000490800">
    <property type="component" value="Unassembled WGS sequence"/>
</dbReference>
<evidence type="ECO:0000313" key="2">
    <source>
        <dbReference type="Proteomes" id="UP000490800"/>
    </source>
</evidence>
<organism evidence="1 2">
    <name type="scientific">Paenibacillus lutrae</name>
    <dbReference type="NCBI Taxonomy" id="2078573"/>
    <lineage>
        <taxon>Bacteria</taxon>
        <taxon>Bacillati</taxon>
        <taxon>Bacillota</taxon>
        <taxon>Bacilli</taxon>
        <taxon>Bacillales</taxon>
        <taxon>Paenibacillaceae</taxon>
        <taxon>Paenibacillus</taxon>
    </lineage>
</organism>
<dbReference type="Gene3D" id="2.60.120.370">
    <property type="entry name" value="YhcH/YjgK/YiaL"/>
    <property type="match status" value="1"/>
</dbReference>
<protein>
    <submittedName>
        <fullName evidence="1">DUF386 family protein</fullName>
    </submittedName>
</protein>
<evidence type="ECO:0000313" key="1">
    <source>
        <dbReference type="EMBL" id="MVP02349.1"/>
    </source>
</evidence>